<evidence type="ECO:0000256" key="1">
    <source>
        <dbReference type="ARBA" id="ARBA00023002"/>
    </source>
</evidence>
<protein>
    <submittedName>
        <fullName evidence="4">Uncharacterized protein LOC106475667</fullName>
    </submittedName>
</protein>
<proteinExistence type="predicted"/>
<dbReference type="InterPro" id="IPR042098">
    <property type="entry name" value="TauD-like_sf"/>
</dbReference>
<name>A0ABM1BZX5_LIMPO</name>
<dbReference type="InterPro" id="IPR003819">
    <property type="entry name" value="TauD/TfdA-like"/>
</dbReference>
<accession>A0ABM1BZX5</accession>
<gene>
    <name evidence="4" type="primary">LOC106475667</name>
</gene>
<dbReference type="PANTHER" id="PTHR10696">
    <property type="entry name" value="GAMMA-BUTYROBETAINE HYDROXYLASE-RELATED"/>
    <property type="match status" value="1"/>
</dbReference>
<dbReference type="Gene3D" id="3.60.130.10">
    <property type="entry name" value="Clavaminate synthase-like"/>
    <property type="match status" value="1"/>
</dbReference>
<dbReference type="Proteomes" id="UP000694941">
    <property type="component" value="Unplaced"/>
</dbReference>
<dbReference type="InterPro" id="IPR050411">
    <property type="entry name" value="AlphaKG_dependent_hydroxylases"/>
</dbReference>
<dbReference type="SUPFAM" id="SSF51197">
    <property type="entry name" value="Clavaminate synthase-like"/>
    <property type="match status" value="1"/>
</dbReference>
<dbReference type="Pfam" id="PF02668">
    <property type="entry name" value="TauD"/>
    <property type="match status" value="1"/>
</dbReference>
<reference evidence="4" key="1">
    <citation type="submission" date="2025-08" db="UniProtKB">
        <authorList>
            <consortium name="RefSeq"/>
        </authorList>
    </citation>
    <scope>IDENTIFICATION</scope>
    <source>
        <tissue evidence="4">Muscle</tissue>
    </source>
</reference>
<evidence type="ECO:0000313" key="4">
    <source>
        <dbReference type="RefSeq" id="XP_013791799.1"/>
    </source>
</evidence>
<feature type="domain" description="TauD/TfdA-like" evidence="2">
    <location>
        <begin position="2"/>
        <end position="163"/>
    </location>
</feature>
<evidence type="ECO:0000313" key="3">
    <source>
        <dbReference type="Proteomes" id="UP000694941"/>
    </source>
</evidence>
<dbReference type="PANTHER" id="PTHR10696:SF55">
    <property type="entry name" value="DIOXYGENASE, PUTATIVE-RELATED"/>
    <property type="match status" value="1"/>
</dbReference>
<organism evidence="3 4">
    <name type="scientific">Limulus polyphemus</name>
    <name type="common">Atlantic horseshoe crab</name>
    <dbReference type="NCBI Taxonomy" id="6850"/>
    <lineage>
        <taxon>Eukaryota</taxon>
        <taxon>Metazoa</taxon>
        <taxon>Ecdysozoa</taxon>
        <taxon>Arthropoda</taxon>
        <taxon>Chelicerata</taxon>
        <taxon>Merostomata</taxon>
        <taxon>Xiphosura</taxon>
        <taxon>Limulidae</taxon>
        <taxon>Limulus</taxon>
    </lineage>
</organism>
<keyword evidence="1" id="KW-0560">Oxidoreductase</keyword>
<evidence type="ECO:0000259" key="2">
    <source>
        <dbReference type="Pfam" id="PF02668"/>
    </source>
</evidence>
<keyword evidence="3" id="KW-1185">Reference proteome</keyword>
<sequence>MFWNFSSGLQMLHCLKASDSKQIGEDFGGKSFFVDGFYVARWLEDNHPASFHVLTSTPVTFAIKSHSMRYSQTIPVICVDKDGEVQEIHYNNRTLAPVQLPSHLVMPFYHAYRLIAQKMRDPQSQLSFNLVPGDLVAFNNRRVLHGRTSFDPSKLQRHLQGCYLDIDEVFTRYRSLLPEH</sequence>
<dbReference type="GeneID" id="106475667"/>
<dbReference type="RefSeq" id="XP_013791799.1">
    <property type="nucleotide sequence ID" value="XM_013936345.2"/>
</dbReference>